<organism evidence="1 2">
    <name type="scientific">Gigaspora margarita</name>
    <dbReference type="NCBI Taxonomy" id="4874"/>
    <lineage>
        <taxon>Eukaryota</taxon>
        <taxon>Fungi</taxon>
        <taxon>Fungi incertae sedis</taxon>
        <taxon>Mucoromycota</taxon>
        <taxon>Glomeromycotina</taxon>
        <taxon>Glomeromycetes</taxon>
        <taxon>Diversisporales</taxon>
        <taxon>Gigasporaceae</taxon>
        <taxon>Gigaspora</taxon>
    </lineage>
</organism>
<accession>A0ABN7XK27</accession>
<dbReference type="EMBL" id="CAJVQB010141576">
    <property type="protein sequence ID" value="CAG8854713.1"/>
    <property type="molecule type" value="Genomic_DNA"/>
</dbReference>
<evidence type="ECO:0000313" key="2">
    <source>
        <dbReference type="Proteomes" id="UP000789901"/>
    </source>
</evidence>
<sequence length="68" mass="7863">TINISNEFYELNDIEINPTKTELVVVKPGAKRGMNELFVWAGNPKTKILPKSWKETTRFLDVWISARN</sequence>
<comment type="caution">
    <text evidence="1">The sequence shown here is derived from an EMBL/GenBank/DDBJ whole genome shotgun (WGS) entry which is preliminary data.</text>
</comment>
<reference evidence="1 2" key="1">
    <citation type="submission" date="2021-06" db="EMBL/GenBank/DDBJ databases">
        <authorList>
            <person name="Kallberg Y."/>
            <person name="Tangrot J."/>
            <person name="Rosling A."/>
        </authorList>
    </citation>
    <scope>NUCLEOTIDE SEQUENCE [LARGE SCALE GENOMIC DNA]</scope>
    <source>
        <strain evidence="1 2">120-4 pot B 10/14</strain>
    </source>
</reference>
<proteinExistence type="predicted"/>
<name>A0ABN7XK27_GIGMA</name>
<keyword evidence="2" id="KW-1185">Reference proteome</keyword>
<evidence type="ECO:0000313" key="1">
    <source>
        <dbReference type="EMBL" id="CAG8854713.1"/>
    </source>
</evidence>
<protein>
    <submittedName>
        <fullName evidence="1">7085_t:CDS:1</fullName>
    </submittedName>
</protein>
<gene>
    <name evidence="1" type="ORF">GMARGA_LOCUS43534</name>
</gene>
<dbReference type="Proteomes" id="UP000789901">
    <property type="component" value="Unassembled WGS sequence"/>
</dbReference>
<feature type="non-terminal residue" evidence="1">
    <location>
        <position position="1"/>
    </location>
</feature>